<feature type="region of interest" description="Disordered" evidence="1">
    <location>
        <begin position="18"/>
        <end position="44"/>
    </location>
</feature>
<evidence type="ECO:0000313" key="3">
    <source>
        <dbReference type="Proteomes" id="UP000704712"/>
    </source>
</evidence>
<evidence type="ECO:0000256" key="1">
    <source>
        <dbReference type="SAM" id="MobiDB-lite"/>
    </source>
</evidence>
<dbReference type="Proteomes" id="UP000704712">
    <property type="component" value="Unassembled WGS sequence"/>
</dbReference>
<evidence type="ECO:0000313" key="2">
    <source>
        <dbReference type="EMBL" id="KAF4143463.1"/>
    </source>
</evidence>
<sequence length="100" mass="11477">MRVLLGEDKSLVGNNLHGIGPLGSTSEPLQISRGGSKIQSLRKQGRVQRALRTVHKSPSPIHQNRMSTFSRILNRTRYRGIYRNRPSVQNKTLNRRMFRI</sequence>
<comment type="caution">
    <text evidence="2">The sequence shown here is derived from an EMBL/GenBank/DDBJ whole genome shotgun (WGS) entry which is preliminary data.</text>
</comment>
<gene>
    <name evidence="2" type="ORF">GN958_ATG07196</name>
</gene>
<protein>
    <submittedName>
        <fullName evidence="2">Uncharacterized protein</fullName>
    </submittedName>
</protein>
<accession>A0A8S9USM5</accession>
<reference evidence="2" key="1">
    <citation type="submission" date="2020-03" db="EMBL/GenBank/DDBJ databases">
        <title>Hybrid Assembly of Korean Phytophthora infestans isolates.</title>
        <authorList>
            <person name="Prokchorchik M."/>
            <person name="Lee Y."/>
            <person name="Seo J."/>
            <person name="Cho J.-H."/>
            <person name="Park Y.-E."/>
            <person name="Jang D.-C."/>
            <person name="Im J.-S."/>
            <person name="Choi J.-G."/>
            <person name="Park H.-J."/>
            <person name="Lee G.-B."/>
            <person name="Lee Y.-G."/>
            <person name="Hong S.-Y."/>
            <person name="Cho K."/>
            <person name="Sohn K.H."/>
        </authorList>
    </citation>
    <scope>NUCLEOTIDE SEQUENCE</scope>
    <source>
        <strain evidence="2">KR_2_A2</strain>
    </source>
</reference>
<dbReference type="AlphaFoldDB" id="A0A8S9USM5"/>
<proteinExistence type="predicted"/>
<dbReference type="EMBL" id="JAACNO010001006">
    <property type="protein sequence ID" value="KAF4143463.1"/>
    <property type="molecule type" value="Genomic_DNA"/>
</dbReference>
<name>A0A8S9USM5_PHYIN</name>
<organism evidence="2 3">
    <name type="scientific">Phytophthora infestans</name>
    <name type="common">Potato late blight agent</name>
    <name type="synonym">Botrytis infestans</name>
    <dbReference type="NCBI Taxonomy" id="4787"/>
    <lineage>
        <taxon>Eukaryota</taxon>
        <taxon>Sar</taxon>
        <taxon>Stramenopiles</taxon>
        <taxon>Oomycota</taxon>
        <taxon>Peronosporomycetes</taxon>
        <taxon>Peronosporales</taxon>
        <taxon>Peronosporaceae</taxon>
        <taxon>Phytophthora</taxon>
    </lineage>
</organism>